<dbReference type="EMBL" id="BOML01000025">
    <property type="protein sequence ID" value="GIE01683.1"/>
    <property type="molecule type" value="Genomic_DNA"/>
</dbReference>
<sequence>MEPFRPAAPPGTRSTTWWWFLIPIVSFGLASFVMVFLGGSKLGSRAHMWSAGAYLLADASCFVGLLLPYAPDGQIPPASTALILLYLAVAWLGGTLHTLYLQQRVARRDPPRLPDPAVAAAAWRANRRTEARQLLTTNPATALDLRIGRPDITGRQYDDGGLVDVNHVPPAWLAQALQIPQPLADEIAAARMQHDGFSSPEELLIYCSGMTPDRLALIRDYIVFRPL</sequence>
<keyword evidence="1" id="KW-1133">Transmembrane helix</keyword>
<evidence type="ECO:0000256" key="1">
    <source>
        <dbReference type="SAM" id="Phobius"/>
    </source>
</evidence>
<dbReference type="Proteomes" id="UP000637628">
    <property type="component" value="Unassembled WGS sequence"/>
</dbReference>
<feature type="transmembrane region" description="Helical" evidence="1">
    <location>
        <begin position="82"/>
        <end position="101"/>
    </location>
</feature>
<evidence type="ECO:0000313" key="3">
    <source>
        <dbReference type="Proteomes" id="UP000637628"/>
    </source>
</evidence>
<feature type="transmembrane region" description="Helical" evidence="1">
    <location>
        <begin position="17"/>
        <end position="39"/>
    </location>
</feature>
<proteinExistence type="predicted"/>
<name>A0ABQ3YVR8_9ACTN</name>
<accession>A0ABQ3YVR8</accession>
<gene>
    <name evidence="2" type="ORF">Adu01nite_30330</name>
</gene>
<keyword evidence="3" id="KW-1185">Reference proteome</keyword>
<keyword evidence="1" id="KW-0812">Transmembrane</keyword>
<dbReference type="RefSeq" id="WP_203727453.1">
    <property type="nucleotide sequence ID" value="NZ_BAAATX010000005.1"/>
</dbReference>
<protein>
    <recommendedName>
        <fullName evidence="4">Helix-hairpin-helix motif-containing protein</fullName>
    </recommendedName>
</protein>
<dbReference type="SUPFAM" id="SSF47781">
    <property type="entry name" value="RuvA domain 2-like"/>
    <property type="match status" value="1"/>
</dbReference>
<dbReference type="InterPro" id="IPR010994">
    <property type="entry name" value="RuvA_2-like"/>
</dbReference>
<comment type="caution">
    <text evidence="2">The sequence shown here is derived from an EMBL/GenBank/DDBJ whole genome shotgun (WGS) entry which is preliminary data.</text>
</comment>
<evidence type="ECO:0000313" key="2">
    <source>
        <dbReference type="EMBL" id="GIE01683.1"/>
    </source>
</evidence>
<keyword evidence="1" id="KW-0472">Membrane</keyword>
<reference evidence="2 3" key="1">
    <citation type="submission" date="2021-01" db="EMBL/GenBank/DDBJ databases">
        <title>Whole genome shotgun sequence of Actinoplanes durhamensis NBRC 14914.</title>
        <authorList>
            <person name="Komaki H."/>
            <person name="Tamura T."/>
        </authorList>
    </citation>
    <scope>NUCLEOTIDE SEQUENCE [LARGE SCALE GENOMIC DNA]</scope>
    <source>
        <strain evidence="2 3">NBRC 14914</strain>
    </source>
</reference>
<organism evidence="2 3">
    <name type="scientific">Paractinoplanes durhamensis</name>
    <dbReference type="NCBI Taxonomy" id="113563"/>
    <lineage>
        <taxon>Bacteria</taxon>
        <taxon>Bacillati</taxon>
        <taxon>Actinomycetota</taxon>
        <taxon>Actinomycetes</taxon>
        <taxon>Micromonosporales</taxon>
        <taxon>Micromonosporaceae</taxon>
        <taxon>Paractinoplanes</taxon>
    </lineage>
</organism>
<evidence type="ECO:0008006" key="4">
    <source>
        <dbReference type="Google" id="ProtNLM"/>
    </source>
</evidence>
<feature type="transmembrane region" description="Helical" evidence="1">
    <location>
        <begin position="51"/>
        <end position="70"/>
    </location>
</feature>